<comment type="similarity">
    <text evidence="1">Belongs to the peptidase A1 family.</text>
</comment>
<name>N1R1Q9_AEGTA</name>
<accession>N1R1Q9</accession>
<dbReference type="GO" id="GO:0004190">
    <property type="term" value="F:aspartic-type endopeptidase activity"/>
    <property type="evidence" value="ECO:0007669"/>
    <property type="project" value="InterPro"/>
</dbReference>
<dbReference type="InterPro" id="IPR033121">
    <property type="entry name" value="PEPTIDASE_A1"/>
</dbReference>
<proteinExistence type="inferred from homology"/>
<dbReference type="PANTHER" id="PTHR13683">
    <property type="entry name" value="ASPARTYL PROTEASES"/>
    <property type="match status" value="1"/>
</dbReference>
<dbReference type="PANTHER" id="PTHR13683:SF827">
    <property type="entry name" value="PEPTIDASE A1 DOMAIN-CONTAINING PROTEIN"/>
    <property type="match status" value="1"/>
</dbReference>
<dbReference type="GO" id="GO:0006508">
    <property type="term" value="P:proteolysis"/>
    <property type="evidence" value="ECO:0007669"/>
    <property type="project" value="InterPro"/>
</dbReference>
<dbReference type="InterPro" id="IPR032799">
    <property type="entry name" value="TAXi_C"/>
</dbReference>
<dbReference type="EnsemblPlants" id="EMT16681">
    <property type="protein sequence ID" value="EMT16681"/>
    <property type="gene ID" value="F775_00342"/>
</dbReference>
<dbReference type="SUPFAM" id="SSF50630">
    <property type="entry name" value="Acid proteases"/>
    <property type="match status" value="1"/>
</dbReference>
<dbReference type="AlphaFoldDB" id="N1R1Q9"/>
<sequence length="192" mass="20834">MTACVIMHNMIVEDERDESIFDQGFDYQRENIEPLHQDPATFEQFVQFHRAESGATVLELRHHASLGSGGRSSRAEEARAVLASDAARVSSLQRRVGSYGLIRSPDAAAASKLAQVPSLKLAFDGGAEVEVDSKGVLYVVAGDASQVCLALAALRSEDDTPIIGNYQQKNLRVIFDTAASQIGFAQETCDYI</sequence>
<dbReference type="Pfam" id="PF14541">
    <property type="entry name" value="TAXi_C"/>
    <property type="match status" value="1"/>
</dbReference>
<organism evidence="2">
    <name type="scientific">Aegilops tauschii</name>
    <name type="common">Tausch's goatgrass</name>
    <name type="synonym">Aegilops squarrosa</name>
    <dbReference type="NCBI Taxonomy" id="37682"/>
    <lineage>
        <taxon>Eukaryota</taxon>
        <taxon>Viridiplantae</taxon>
        <taxon>Streptophyta</taxon>
        <taxon>Embryophyta</taxon>
        <taxon>Tracheophyta</taxon>
        <taxon>Spermatophyta</taxon>
        <taxon>Magnoliopsida</taxon>
        <taxon>Liliopsida</taxon>
        <taxon>Poales</taxon>
        <taxon>Poaceae</taxon>
        <taxon>BOP clade</taxon>
        <taxon>Pooideae</taxon>
        <taxon>Triticodae</taxon>
        <taxon>Triticeae</taxon>
        <taxon>Triticinae</taxon>
        <taxon>Aegilops</taxon>
    </lineage>
</organism>
<dbReference type="PROSITE" id="PS51767">
    <property type="entry name" value="PEPTIDASE_A1"/>
    <property type="match status" value="1"/>
</dbReference>
<evidence type="ECO:0000256" key="1">
    <source>
        <dbReference type="ARBA" id="ARBA00007447"/>
    </source>
</evidence>
<dbReference type="InterPro" id="IPR001461">
    <property type="entry name" value="Aspartic_peptidase_A1"/>
</dbReference>
<dbReference type="Gene3D" id="2.40.70.10">
    <property type="entry name" value="Acid Proteases"/>
    <property type="match status" value="1"/>
</dbReference>
<evidence type="ECO:0000313" key="2">
    <source>
        <dbReference type="EnsemblPlants" id="EMT16681"/>
    </source>
</evidence>
<dbReference type="InterPro" id="IPR021109">
    <property type="entry name" value="Peptidase_aspartic_dom_sf"/>
</dbReference>
<reference evidence="2" key="1">
    <citation type="submission" date="2015-06" db="UniProtKB">
        <authorList>
            <consortium name="EnsemblPlants"/>
        </authorList>
    </citation>
    <scope>IDENTIFICATION</scope>
</reference>
<protein>
    <submittedName>
        <fullName evidence="2">Uncharacterized protein</fullName>
    </submittedName>
</protein>